<reference evidence="2" key="1">
    <citation type="journal article" date="2002" name="Science">
        <title>The draft genome of Ciona intestinalis: insights into chordate and vertebrate origins.</title>
        <authorList>
            <person name="Dehal P."/>
            <person name="Satou Y."/>
            <person name="Campbell R.K."/>
            <person name="Chapman J."/>
            <person name="Degnan B."/>
            <person name="De Tomaso A."/>
            <person name="Davidson B."/>
            <person name="Di Gregorio A."/>
            <person name="Gelpke M."/>
            <person name="Goodstein D.M."/>
            <person name="Harafuji N."/>
            <person name="Hastings K.E."/>
            <person name="Ho I."/>
            <person name="Hotta K."/>
            <person name="Huang W."/>
            <person name="Kawashima T."/>
            <person name="Lemaire P."/>
            <person name="Martinez D."/>
            <person name="Meinertzhagen I.A."/>
            <person name="Necula S."/>
            <person name="Nonaka M."/>
            <person name="Putnam N."/>
            <person name="Rash S."/>
            <person name="Saiga H."/>
            <person name="Satake M."/>
            <person name="Terry A."/>
            <person name="Yamada L."/>
            <person name="Wang H.G."/>
            <person name="Awazu S."/>
            <person name="Azumi K."/>
            <person name="Boore J."/>
            <person name="Branno M."/>
            <person name="Chin-Bow S."/>
            <person name="DeSantis R."/>
            <person name="Doyle S."/>
            <person name="Francino P."/>
            <person name="Keys D.N."/>
            <person name="Haga S."/>
            <person name="Hayashi H."/>
            <person name="Hino K."/>
            <person name="Imai K.S."/>
            <person name="Inaba K."/>
            <person name="Kano S."/>
            <person name="Kobayashi K."/>
            <person name="Kobayashi M."/>
            <person name="Lee B.I."/>
            <person name="Makabe K.W."/>
            <person name="Manohar C."/>
            <person name="Matassi G."/>
            <person name="Medina M."/>
            <person name="Mochizuki Y."/>
            <person name="Mount S."/>
            <person name="Morishita T."/>
            <person name="Miura S."/>
            <person name="Nakayama A."/>
            <person name="Nishizaka S."/>
            <person name="Nomoto H."/>
            <person name="Ohta F."/>
            <person name="Oishi K."/>
            <person name="Rigoutsos I."/>
            <person name="Sano M."/>
            <person name="Sasaki A."/>
            <person name="Sasakura Y."/>
            <person name="Shoguchi E."/>
            <person name="Shin-i T."/>
            <person name="Spagnuolo A."/>
            <person name="Stainier D."/>
            <person name="Suzuki M.M."/>
            <person name="Tassy O."/>
            <person name="Takatori N."/>
            <person name="Tokuoka M."/>
            <person name="Yagi K."/>
            <person name="Yoshizaki F."/>
            <person name="Wada S."/>
            <person name="Zhang C."/>
            <person name="Hyatt P.D."/>
            <person name="Larimer F."/>
            <person name="Detter C."/>
            <person name="Doggett N."/>
            <person name="Glavina T."/>
            <person name="Hawkins T."/>
            <person name="Richardson P."/>
            <person name="Lucas S."/>
            <person name="Kohara Y."/>
            <person name="Levine M."/>
            <person name="Satoh N."/>
            <person name="Rokhsar D.S."/>
        </authorList>
    </citation>
    <scope>NUCLEOTIDE SEQUENCE [LARGE SCALE GENOMIC DNA]</scope>
</reference>
<dbReference type="Ensembl" id="ENSCINT00000031250.1">
    <property type="protein sequence ID" value="ENSCINP00000030366.1"/>
    <property type="gene ID" value="ENSCING00000019264.1"/>
</dbReference>
<organism evidence="1 2">
    <name type="scientific">Ciona intestinalis</name>
    <name type="common">Transparent sea squirt</name>
    <name type="synonym">Ascidia intestinalis</name>
    <dbReference type="NCBI Taxonomy" id="7719"/>
    <lineage>
        <taxon>Eukaryota</taxon>
        <taxon>Metazoa</taxon>
        <taxon>Chordata</taxon>
        <taxon>Tunicata</taxon>
        <taxon>Ascidiacea</taxon>
        <taxon>Phlebobranchia</taxon>
        <taxon>Cionidae</taxon>
        <taxon>Ciona</taxon>
    </lineage>
</organism>
<reference evidence="1" key="4">
    <citation type="submission" date="2025-09" db="UniProtKB">
        <authorList>
            <consortium name="Ensembl"/>
        </authorList>
    </citation>
    <scope>IDENTIFICATION</scope>
</reference>
<evidence type="ECO:0000313" key="1">
    <source>
        <dbReference type="Ensembl" id="ENSCINP00000030366.1"/>
    </source>
</evidence>
<dbReference type="Proteomes" id="UP000008144">
    <property type="component" value="Chromosome 1"/>
</dbReference>
<dbReference type="EMBL" id="EAAA01000153">
    <property type="status" value="NOT_ANNOTATED_CDS"/>
    <property type="molecule type" value="Genomic_DNA"/>
</dbReference>
<evidence type="ECO:0000313" key="2">
    <source>
        <dbReference type="Proteomes" id="UP000008144"/>
    </source>
</evidence>
<accession>H2XL34</accession>
<dbReference type="InParanoid" id="H2XL34"/>
<keyword evidence="2" id="KW-1185">Reference proteome</keyword>
<sequence>MKNQMDFFYKQTYILLINLTLHKQTNQRMVPSLSKNKLVSLD</sequence>
<reference evidence="1" key="3">
    <citation type="submission" date="2025-08" db="UniProtKB">
        <authorList>
            <consortium name="Ensembl"/>
        </authorList>
    </citation>
    <scope>IDENTIFICATION</scope>
</reference>
<dbReference type="HOGENOM" id="CLU_3260232_0_0_1"/>
<dbReference type="AlphaFoldDB" id="H2XL34"/>
<protein>
    <submittedName>
        <fullName evidence="1">Uncharacterized protein</fullName>
    </submittedName>
</protein>
<reference evidence="1" key="2">
    <citation type="journal article" date="2008" name="Genome Biol.">
        <title>Improved genome assembly and evidence-based global gene model set for the chordate Ciona intestinalis: new insight into intron and operon populations.</title>
        <authorList>
            <person name="Satou Y."/>
            <person name="Mineta K."/>
            <person name="Ogasawara M."/>
            <person name="Sasakura Y."/>
            <person name="Shoguchi E."/>
            <person name="Ueno K."/>
            <person name="Yamada L."/>
            <person name="Matsumoto J."/>
            <person name="Wasserscheid J."/>
            <person name="Dewar K."/>
            <person name="Wiley G.B."/>
            <person name="Macmil S.L."/>
            <person name="Roe B.A."/>
            <person name="Zeller R.W."/>
            <person name="Hastings K.E."/>
            <person name="Lemaire P."/>
            <person name="Lindquist E."/>
            <person name="Endo T."/>
            <person name="Hotta K."/>
            <person name="Inaba K."/>
        </authorList>
    </citation>
    <scope>NUCLEOTIDE SEQUENCE [LARGE SCALE GENOMIC DNA]</scope>
    <source>
        <strain evidence="1">wild type</strain>
    </source>
</reference>
<name>H2XL34_CIOIN</name>
<proteinExistence type="predicted"/>